<organism evidence="11">
    <name type="scientific">marine metagenome</name>
    <dbReference type="NCBI Taxonomy" id="408172"/>
    <lineage>
        <taxon>unclassified sequences</taxon>
        <taxon>metagenomes</taxon>
        <taxon>ecological metagenomes</taxon>
    </lineage>
</organism>
<dbReference type="GO" id="GO:0015920">
    <property type="term" value="P:lipopolysaccharide transport"/>
    <property type="evidence" value="ECO:0007669"/>
    <property type="project" value="TreeGrafter"/>
</dbReference>
<gene>
    <name evidence="11" type="ORF">METZ01_LOCUS32676</name>
</gene>
<dbReference type="PRINTS" id="PR00164">
    <property type="entry name" value="ABC2TRNSPORT"/>
</dbReference>
<dbReference type="InterPro" id="IPR000412">
    <property type="entry name" value="ABC_2_transport"/>
</dbReference>
<feature type="transmembrane region" description="Helical" evidence="9">
    <location>
        <begin position="239"/>
        <end position="258"/>
    </location>
</feature>
<keyword evidence="6" id="KW-0972">Capsule biogenesis/degradation</keyword>
<protein>
    <recommendedName>
        <fullName evidence="10">ABC transmembrane type-2 domain-containing protein</fullName>
    </recommendedName>
</protein>
<feature type="transmembrane region" description="Helical" evidence="9">
    <location>
        <begin position="39"/>
        <end position="62"/>
    </location>
</feature>
<evidence type="ECO:0000313" key="11">
    <source>
        <dbReference type="EMBL" id="SUZ79822.1"/>
    </source>
</evidence>
<feature type="transmembrane region" description="Helical" evidence="9">
    <location>
        <begin position="74"/>
        <end position="93"/>
    </location>
</feature>
<keyword evidence="4" id="KW-0762">Sugar transport</keyword>
<keyword evidence="5 9" id="KW-0812">Transmembrane</keyword>
<name>A0A381QKC1_9ZZZZ</name>
<evidence type="ECO:0000256" key="9">
    <source>
        <dbReference type="SAM" id="Phobius"/>
    </source>
</evidence>
<dbReference type="GO" id="GO:0043190">
    <property type="term" value="C:ATP-binding cassette (ABC) transporter complex"/>
    <property type="evidence" value="ECO:0007669"/>
    <property type="project" value="InterPro"/>
</dbReference>
<proteinExistence type="predicted"/>
<reference evidence="11" key="1">
    <citation type="submission" date="2018-05" db="EMBL/GenBank/DDBJ databases">
        <authorList>
            <person name="Lanie J.A."/>
            <person name="Ng W.-L."/>
            <person name="Kazmierczak K.M."/>
            <person name="Andrzejewski T.M."/>
            <person name="Davidsen T.M."/>
            <person name="Wayne K.J."/>
            <person name="Tettelin H."/>
            <person name="Glass J.I."/>
            <person name="Rusch D."/>
            <person name="Podicherti R."/>
            <person name="Tsui H.-C.T."/>
            <person name="Winkler M.E."/>
        </authorList>
    </citation>
    <scope>NUCLEOTIDE SEQUENCE</scope>
</reference>
<evidence type="ECO:0000259" key="10">
    <source>
        <dbReference type="PROSITE" id="PS51012"/>
    </source>
</evidence>
<dbReference type="PROSITE" id="PS51012">
    <property type="entry name" value="ABC_TM2"/>
    <property type="match status" value="1"/>
</dbReference>
<dbReference type="AlphaFoldDB" id="A0A381QKC1"/>
<feature type="transmembrane region" description="Helical" evidence="9">
    <location>
        <begin position="105"/>
        <end position="138"/>
    </location>
</feature>
<keyword evidence="2" id="KW-0813">Transport</keyword>
<accession>A0A381QKC1</accession>
<evidence type="ECO:0000256" key="1">
    <source>
        <dbReference type="ARBA" id="ARBA00004651"/>
    </source>
</evidence>
<keyword evidence="8 9" id="KW-0472">Membrane</keyword>
<sequence>MFFSLLRQWVITPVENYRLFHHFTRQDFVAQFAASIGGFLWLFVTPIAHIVIYAFVFGYIFQLRALPEFGQTEFVIFMMIGYLPWFAFAEAVGKSPGLLLEKAGLITKVLFPVQVIPVVGTVVPYLTHVIGFCLLLVYLAMQGYFSLMWLWLPVIFFLQFLFTLGLVAVLSALCVFLRDLQQIVSLLVTIWFFLTPIIYPITLIQSEGARELFLLNPMHSFVNLYREIILIGEFPLVNFQIILPVAFITYLIGGWLFLRIKHAFGDVL</sequence>
<keyword evidence="7 9" id="KW-1133">Transmembrane helix</keyword>
<evidence type="ECO:0000256" key="5">
    <source>
        <dbReference type="ARBA" id="ARBA00022692"/>
    </source>
</evidence>
<keyword evidence="3" id="KW-1003">Cell membrane</keyword>
<dbReference type="PANTHER" id="PTHR30413:SF10">
    <property type="entry name" value="CAPSULE POLYSACCHARIDE EXPORT INNER-MEMBRANE PROTEIN CTRC"/>
    <property type="match status" value="1"/>
</dbReference>
<dbReference type="Pfam" id="PF01061">
    <property type="entry name" value="ABC2_membrane"/>
    <property type="match status" value="1"/>
</dbReference>
<evidence type="ECO:0000256" key="4">
    <source>
        <dbReference type="ARBA" id="ARBA00022597"/>
    </source>
</evidence>
<dbReference type="PANTHER" id="PTHR30413">
    <property type="entry name" value="INNER MEMBRANE TRANSPORT PERMEASE"/>
    <property type="match status" value="1"/>
</dbReference>
<evidence type="ECO:0000256" key="8">
    <source>
        <dbReference type="ARBA" id="ARBA00023136"/>
    </source>
</evidence>
<evidence type="ECO:0000256" key="3">
    <source>
        <dbReference type="ARBA" id="ARBA00022475"/>
    </source>
</evidence>
<evidence type="ECO:0000256" key="2">
    <source>
        <dbReference type="ARBA" id="ARBA00022448"/>
    </source>
</evidence>
<dbReference type="GO" id="GO:0140359">
    <property type="term" value="F:ABC-type transporter activity"/>
    <property type="evidence" value="ECO:0007669"/>
    <property type="project" value="InterPro"/>
</dbReference>
<comment type="subcellular location">
    <subcellularLocation>
        <location evidence="1">Cell membrane</location>
        <topology evidence="1">Multi-pass membrane protein</topology>
    </subcellularLocation>
</comment>
<evidence type="ECO:0000256" key="6">
    <source>
        <dbReference type="ARBA" id="ARBA00022903"/>
    </source>
</evidence>
<evidence type="ECO:0000256" key="7">
    <source>
        <dbReference type="ARBA" id="ARBA00022989"/>
    </source>
</evidence>
<dbReference type="InterPro" id="IPR013525">
    <property type="entry name" value="ABC2_TM"/>
</dbReference>
<dbReference type="InterPro" id="IPR047817">
    <property type="entry name" value="ABC2_TM_bact-type"/>
</dbReference>
<feature type="domain" description="ABC transmembrane type-2" evidence="10">
    <location>
        <begin position="37"/>
        <end position="260"/>
    </location>
</feature>
<feature type="transmembrane region" description="Helical" evidence="9">
    <location>
        <begin position="183"/>
        <end position="204"/>
    </location>
</feature>
<dbReference type="EMBL" id="UINC01001403">
    <property type="protein sequence ID" value="SUZ79822.1"/>
    <property type="molecule type" value="Genomic_DNA"/>
</dbReference>
<feature type="transmembrane region" description="Helical" evidence="9">
    <location>
        <begin position="150"/>
        <end position="176"/>
    </location>
</feature>